<dbReference type="SMART" id="SM00128">
    <property type="entry name" value="IPPc"/>
    <property type="match status" value="1"/>
</dbReference>
<evidence type="ECO:0000259" key="3">
    <source>
        <dbReference type="SMART" id="SM00128"/>
    </source>
</evidence>
<comment type="similarity">
    <text evidence="1">Belongs to the inositol polyphosphate 5-phosphatase family.</text>
</comment>
<dbReference type="GO" id="GO:0046856">
    <property type="term" value="P:phosphatidylinositol dephosphorylation"/>
    <property type="evidence" value="ECO:0007669"/>
    <property type="project" value="InterPro"/>
</dbReference>
<reference evidence="4 5" key="1">
    <citation type="submission" date="2020-10" db="EMBL/GenBank/DDBJ databases">
        <title>The Coptis chinensis genome and diversification of protoberbering-type alkaloids.</title>
        <authorList>
            <person name="Wang B."/>
            <person name="Shu S."/>
            <person name="Song C."/>
            <person name="Liu Y."/>
        </authorList>
    </citation>
    <scope>NUCLEOTIDE SEQUENCE [LARGE SCALE GENOMIC DNA]</scope>
    <source>
        <strain evidence="4">HL-2020</strain>
        <tissue evidence="4">Leaf</tissue>
    </source>
</reference>
<dbReference type="InterPro" id="IPR036691">
    <property type="entry name" value="Endo/exonu/phosph_ase_sf"/>
</dbReference>
<dbReference type="GO" id="GO:0004445">
    <property type="term" value="F:inositol-polyphosphate 5-phosphatase activity"/>
    <property type="evidence" value="ECO:0007669"/>
    <property type="project" value="InterPro"/>
</dbReference>
<dbReference type="PANTHER" id="PTHR45666:SF18">
    <property type="entry name" value="TYPE IV INOSITOL POLYPHOSPHATE 5-PHOSPHATASE 9"/>
    <property type="match status" value="1"/>
</dbReference>
<comment type="caution">
    <text evidence="4">The sequence shown here is derived from an EMBL/GenBank/DDBJ whole genome shotgun (WGS) entry which is preliminary data.</text>
</comment>
<evidence type="ECO:0000313" key="4">
    <source>
        <dbReference type="EMBL" id="KAF9625227.1"/>
    </source>
</evidence>
<protein>
    <recommendedName>
        <fullName evidence="3">Inositol polyphosphate-related phosphatase domain-containing protein</fullName>
    </recommendedName>
</protein>
<dbReference type="Proteomes" id="UP000631114">
    <property type="component" value="Unassembled WGS sequence"/>
</dbReference>
<evidence type="ECO:0000313" key="5">
    <source>
        <dbReference type="Proteomes" id="UP000631114"/>
    </source>
</evidence>
<proteinExistence type="inferred from homology"/>
<dbReference type="EMBL" id="JADFTS010000001">
    <property type="protein sequence ID" value="KAF9625227.1"/>
    <property type="molecule type" value="Genomic_DNA"/>
</dbReference>
<evidence type="ECO:0000256" key="1">
    <source>
        <dbReference type="ARBA" id="ARBA00010768"/>
    </source>
</evidence>
<keyword evidence="5" id="KW-1185">Reference proteome</keyword>
<name>A0A835IYY6_9MAGN</name>
<organism evidence="4 5">
    <name type="scientific">Coptis chinensis</name>
    <dbReference type="NCBI Taxonomy" id="261450"/>
    <lineage>
        <taxon>Eukaryota</taxon>
        <taxon>Viridiplantae</taxon>
        <taxon>Streptophyta</taxon>
        <taxon>Embryophyta</taxon>
        <taxon>Tracheophyta</taxon>
        <taxon>Spermatophyta</taxon>
        <taxon>Magnoliopsida</taxon>
        <taxon>Ranunculales</taxon>
        <taxon>Ranunculaceae</taxon>
        <taxon>Coptidoideae</taxon>
        <taxon>Coptis</taxon>
    </lineage>
</organism>
<keyword evidence="2" id="KW-0378">Hydrolase</keyword>
<evidence type="ECO:0000256" key="2">
    <source>
        <dbReference type="ARBA" id="ARBA00022801"/>
    </source>
</evidence>
<dbReference type="Pfam" id="PF22669">
    <property type="entry name" value="Exo_endo_phos2"/>
    <property type="match status" value="1"/>
</dbReference>
<dbReference type="OrthoDB" id="62798at2759"/>
<dbReference type="GO" id="GO:0004439">
    <property type="term" value="F:phosphatidylinositol-4,5-bisphosphate 5-phosphatase activity"/>
    <property type="evidence" value="ECO:0007669"/>
    <property type="project" value="TreeGrafter"/>
</dbReference>
<sequence>MEIKVLWPRLVANKILKKRRDSNNFVRDFPNSGEDSISEIQSSDQESLVFKDTRNTKKCKVFVSTWNVGGVAPPDDLDMDDWLDMRNSSCDIYVLGFQEIVPLNAANVLGAEKNRISRKWNSLVRAALHKNTSTFTRNEEAKVHPIEGGSCSKKRNIPMDFQCVISKNMVGLLICVWVRSELRQYVQHPSVSCVGCGIMGCFGNKGSVSVRFYLRGTSFCFVCGHLASGGKEGDEKYRNSDAAEILSRTSFPRGPLHDLPSNILDHEYVKLLPPSKLIALHEVNFLTN</sequence>
<dbReference type="PANTHER" id="PTHR45666">
    <property type="entry name" value="TYPE IV INOSITOL POLYPHOSPHATE 5-PHOSPHATASE 9"/>
    <property type="match status" value="1"/>
</dbReference>
<dbReference type="AlphaFoldDB" id="A0A835IYY6"/>
<feature type="domain" description="Inositol polyphosphate-related phosphatase" evidence="3">
    <location>
        <begin position="57"/>
        <end position="287"/>
    </location>
</feature>
<gene>
    <name evidence="4" type="ORF">IFM89_020813</name>
</gene>
<dbReference type="Gene3D" id="3.60.10.10">
    <property type="entry name" value="Endonuclease/exonuclease/phosphatase"/>
    <property type="match status" value="1"/>
</dbReference>
<accession>A0A835IYY6</accession>
<dbReference type="GO" id="GO:0034485">
    <property type="term" value="F:phosphatidylinositol-3,4,5-trisphosphate 5-phosphatase activity"/>
    <property type="evidence" value="ECO:0007669"/>
    <property type="project" value="TreeGrafter"/>
</dbReference>
<dbReference type="InterPro" id="IPR000300">
    <property type="entry name" value="IPPc"/>
</dbReference>
<dbReference type="SUPFAM" id="SSF56219">
    <property type="entry name" value="DNase I-like"/>
    <property type="match status" value="1"/>
</dbReference>
<dbReference type="InterPro" id="IPR045849">
    <property type="entry name" value="IP5P_plant"/>
</dbReference>